<feature type="domain" description="MULE transposase" evidence="1">
    <location>
        <begin position="79"/>
        <end position="158"/>
    </location>
</feature>
<keyword evidence="3" id="KW-1185">Reference proteome</keyword>
<comment type="caution">
    <text evidence="2">The sequence shown here is derived from an EMBL/GenBank/DDBJ whole genome shotgun (WGS) entry which is preliminary data.</text>
</comment>
<dbReference type="Pfam" id="PF10551">
    <property type="entry name" value="MULE"/>
    <property type="match status" value="1"/>
</dbReference>
<dbReference type="PANTHER" id="PTHR47718">
    <property type="entry name" value="OS01G0519700 PROTEIN"/>
    <property type="match status" value="1"/>
</dbReference>
<sequence>MEDARSFYIARGNGFGIRAMNLDYDSEERYFKIGFTQKDMYNKIAKIRTSKAFESDSQAAILYLESKAFYEQKFHYRDVLVFDTTYKTNAYGKPVVLFVGANNHSATCVFGAALLLDKTITPYKWAFTKLMDSMGIKHPISIMTDGDEAMQQAIDEVFQTVGIGYVDGTREKLFDLFPQIDRALMRLRNNFFTDEYASNSKSPVILSHIKSLEKHASSIYTYCIYCDITKEINDSMKYSHFASWNEENEVEYVLTEYDSPYEKINITKIPESLTFKRWTKSATDDVRIQLQPDDDYSKSVDIARFASVDSATISVTEGAKLKKDSI</sequence>
<gene>
    <name evidence="2" type="ORF">Dsin_017165</name>
</gene>
<evidence type="ECO:0000313" key="3">
    <source>
        <dbReference type="Proteomes" id="UP001281410"/>
    </source>
</evidence>
<reference evidence="2" key="1">
    <citation type="journal article" date="2023" name="Plant J.">
        <title>Genome sequences and population genomics provide insights into the demographic history, inbreeding, and mutation load of two 'living fossil' tree species of Dipteronia.</title>
        <authorList>
            <person name="Feng Y."/>
            <person name="Comes H.P."/>
            <person name="Chen J."/>
            <person name="Zhu S."/>
            <person name="Lu R."/>
            <person name="Zhang X."/>
            <person name="Li P."/>
            <person name="Qiu J."/>
            <person name="Olsen K.M."/>
            <person name="Qiu Y."/>
        </authorList>
    </citation>
    <scope>NUCLEOTIDE SEQUENCE</scope>
    <source>
        <strain evidence="2">NBL</strain>
    </source>
</reference>
<evidence type="ECO:0000259" key="1">
    <source>
        <dbReference type="Pfam" id="PF10551"/>
    </source>
</evidence>
<name>A0AAE0AET5_9ROSI</name>
<accession>A0AAE0AET5</accession>
<dbReference type="InterPro" id="IPR018289">
    <property type="entry name" value="MULE_transposase_dom"/>
</dbReference>
<organism evidence="2 3">
    <name type="scientific">Dipteronia sinensis</name>
    <dbReference type="NCBI Taxonomy" id="43782"/>
    <lineage>
        <taxon>Eukaryota</taxon>
        <taxon>Viridiplantae</taxon>
        <taxon>Streptophyta</taxon>
        <taxon>Embryophyta</taxon>
        <taxon>Tracheophyta</taxon>
        <taxon>Spermatophyta</taxon>
        <taxon>Magnoliopsida</taxon>
        <taxon>eudicotyledons</taxon>
        <taxon>Gunneridae</taxon>
        <taxon>Pentapetalae</taxon>
        <taxon>rosids</taxon>
        <taxon>malvids</taxon>
        <taxon>Sapindales</taxon>
        <taxon>Sapindaceae</taxon>
        <taxon>Hippocastanoideae</taxon>
        <taxon>Acereae</taxon>
        <taxon>Dipteronia</taxon>
    </lineage>
</organism>
<protein>
    <recommendedName>
        <fullName evidence="1">MULE transposase domain-containing protein</fullName>
    </recommendedName>
</protein>
<evidence type="ECO:0000313" key="2">
    <source>
        <dbReference type="EMBL" id="KAK3212459.1"/>
    </source>
</evidence>
<dbReference type="Proteomes" id="UP001281410">
    <property type="component" value="Unassembled WGS sequence"/>
</dbReference>
<dbReference type="EMBL" id="JANJYJ010000005">
    <property type="protein sequence ID" value="KAK3212459.1"/>
    <property type="molecule type" value="Genomic_DNA"/>
</dbReference>
<proteinExistence type="predicted"/>
<dbReference type="AlphaFoldDB" id="A0AAE0AET5"/>